<evidence type="ECO:0000313" key="1">
    <source>
        <dbReference type="EMBL" id="KKN86355.1"/>
    </source>
</evidence>
<dbReference type="AlphaFoldDB" id="A0A0F9TZE8"/>
<dbReference type="EMBL" id="LAZR01000148">
    <property type="protein sequence ID" value="KKN86355.1"/>
    <property type="molecule type" value="Genomic_DNA"/>
</dbReference>
<accession>A0A0F9TZE8</accession>
<name>A0A0F9TZE8_9ZZZZ</name>
<sequence length="263" mass="29489">MTPTFAHLMASFLMAFAPAEPGKPHPAPWRAASGGFGFDITVEVCIPEDFDTKESFDRINIAWWFVALLRLRAAHTVICPVLSDTPFASAAHCDHEPKFMPMEIDPNRLQLAIKPSILLEGDLNWIREHWRPAGSLMRSSKAFSTLFQACDQSLFTRNPSLALLLLWGGLETIFSPARSELRFRISANMAAYLEPPSDRRVSLQRQIAKLYDARSAAAHTTTSDEPEALQRTYALVKSILCRIIEDDHVPTRDDLNNRLLGGE</sequence>
<organism evidence="1">
    <name type="scientific">marine sediment metagenome</name>
    <dbReference type="NCBI Taxonomy" id="412755"/>
    <lineage>
        <taxon>unclassified sequences</taxon>
        <taxon>metagenomes</taxon>
        <taxon>ecological metagenomes</taxon>
    </lineage>
</organism>
<proteinExistence type="predicted"/>
<reference evidence="1" key="1">
    <citation type="journal article" date="2015" name="Nature">
        <title>Complex archaea that bridge the gap between prokaryotes and eukaryotes.</title>
        <authorList>
            <person name="Spang A."/>
            <person name="Saw J.H."/>
            <person name="Jorgensen S.L."/>
            <person name="Zaremba-Niedzwiedzka K."/>
            <person name="Martijn J."/>
            <person name="Lind A.E."/>
            <person name="van Eijk R."/>
            <person name="Schleper C."/>
            <person name="Guy L."/>
            <person name="Ettema T.J."/>
        </authorList>
    </citation>
    <scope>NUCLEOTIDE SEQUENCE</scope>
</reference>
<gene>
    <name evidence="1" type="ORF">LCGC14_0269090</name>
</gene>
<protein>
    <submittedName>
        <fullName evidence="1">Uncharacterized protein</fullName>
    </submittedName>
</protein>
<comment type="caution">
    <text evidence="1">The sequence shown here is derived from an EMBL/GenBank/DDBJ whole genome shotgun (WGS) entry which is preliminary data.</text>
</comment>